<dbReference type="Proteomes" id="UP001241747">
    <property type="component" value="Unassembled WGS sequence"/>
</dbReference>
<dbReference type="InterPro" id="IPR002471">
    <property type="entry name" value="Pept_S9_AS"/>
</dbReference>
<evidence type="ECO:0000313" key="5">
    <source>
        <dbReference type="EMBL" id="MDQ0503238.1"/>
    </source>
</evidence>
<dbReference type="Pfam" id="PF12697">
    <property type="entry name" value="Abhydrolase_6"/>
    <property type="match status" value="1"/>
</dbReference>
<dbReference type="SUPFAM" id="SSF53474">
    <property type="entry name" value="alpha/beta-Hydrolases"/>
    <property type="match status" value="1"/>
</dbReference>
<evidence type="ECO:0000313" key="6">
    <source>
        <dbReference type="Proteomes" id="UP001241747"/>
    </source>
</evidence>
<sequence length="434" mass="46978">MSRLTRVFGMLALACGVTAAVLAPPFSPALHAQTAQDTPAQDTPAHGTPAHGAPTEGAPIEVASGVSYQFIGRWDADRLNEILTQDAPQFFGITVAYTPARNAVRLYRITYGSVIPERGNRPIVATGLLAIPEVSATALPLLSYQHGTVYGKQEVPSFPEQSGETRLALAQFAGQGYVVIGADYFGMGASREPEGYLVKASHQQATYDMLRASRAVLAHMKLSTSKLVLGGWSQGGFVTMALLERLESIGERVAGAATASAPPDGFLALNGFLYFPRKNDASWISTLFILSAFSYETYYGIPGLARALFTDDAYDIARKVYERQPYDPAQIPTDLHTLIRPDYFDPQVFATSAYGRLLKEKANAYRWVIQSPVHNYFGTDDEVISTGVGQLVMTYQHAMGAGNTKVEAISTGATSHRGTYATAVPLWKSWFDGL</sequence>
<comment type="caution">
    <text evidence="5">The sequence shown here is derived from an EMBL/GenBank/DDBJ whole genome shotgun (WGS) entry which is preliminary data.</text>
</comment>
<feature type="signal peptide" evidence="3">
    <location>
        <begin position="1"/>
        <end position="19"/>
    </location>
</feature>
<dbReference type="RefSeq" id="WP_237346125.1">
    <property type="nucleotide sequence ID" value="NZ_JABWGX010000015.1"/>
</dbReference>
<keyword evidence="1" id="KW-0378">Hydrolase</keyword>
<organism evidence="5 6">
    <name type="scientific">Xanthobacter agilis</name>
    <dbReference type="NCBI Taxonomy" id="47492"/>
    <lineage>
        <taxon>Bacteria</taxon>
        <taxon>Pseudomonadati</taxon>
        <taxon>Pseudomonadota</taxon>
        <taxon>Alphaproteobacteria</taxon>
        <taxon>Hyphomicrobiales</taxon>
        <taxon>Xanthobacteraceae</taxon>
        <taxon>Xanthobacter</taxon>
    </lineage>
</organism>
<protein>
    <submittedName>
        <fullName evidence="5">Pimeloyl-ACP methyl ester carboxylesterase</fullName>
    </submittedName>
</protein>
<proteinExistence type="predicted"/>
<gene>
    <name evidence="5" type="ORF">QOZ94_000008</name>
</gene>
<evidence type="ECO:0000259" key="4">
    <source>
        <dbReference type="Pfam" id="PF12697"/>
    </source>
</evidence>
<evidence type="ECO:0000256" key="1">
    <source>
        <dbReference type="ARBA" id="ARBA00022801"/>
    </source>
</evidence>
<dbReference type="PANTHER" id="PTHR34853">
    <property type="match status" value="1"/>
</dbReference>
<keyword evidence="3" id="KW-0732">Signal</keyword>
<name>A0ABU0L808_XANAG</name>
<dbReference type="PROSITE" id="PS00708">
    <property type="entry name" value="PRO_ENDOPEP_SER"/>
    <property type="match status" value="1"/>
</dbReference>
<accession>A0ABU0L808</accession>
<reference evidence="5 6" key="1">
    <citation type="submission" date="2023-07" db="EMBL/GenBank/DDBJ databases">
        <title>Genomic Encyclopedia of Type Strains, Phase IV (KMG-IV): sequencing the most valuable type-strain genomes for metagenomic binning, comparative biology and taxonomic classification.</title>
        <authorList>
            <person name="Goeker M."/>
        </authorList>
    </citation>
    <scope>NUCLEOTIDE SEQUENCE [LARGE SCALE GENOMIC DNA]</scope>
    <source>
        <strain evidence="5 6">DSM 3770</strain>
    </source>
</reference>
<dbReference type="PANTHER" id="PTHR34853:SF1">
    <property type="entry name" value="LIPASE 5"/>
    <property type="match status" value="1"/>
</dbReference>
<evidence type="ECO:0000256" key="3">
    <source>
        <dbReference type="SAM" id="SignalP"/>
    </source>
</evidence>
<dbReference type="InterPro" id="IPR005152">
    <property type="entry name" value="Lipase_secreted"/>
</dbReference>
<evidence type="ECO:0000256" key="2">
    <source>
        <dbReference type="SAM" id="MobiDB-lite"/>
    </source>
</evidence>
<dbReference type="Gene3D" id="3.40.50.1820">
    <property type="entry name" value="alpha/beta hydrolase"/>
    <property type="match status" value="1"/>
</dbReference>
<feature type="chain" id="PRO_5047335904" evidence="3">
    <location>
        <begin position="20"/>
        <end position="434"/>
    </location>
</feature>
<dbReference type="InterPro" id="IPR000073">
    <property type="entry name" value="AB_hydrolase_1"/>
</dbReference>
<dbReference type="Gene3D" id="1.10.260.160">
    <property type="match status" value="1"/>
</dbReference>
<dbReference type="EMBL" id="JAUSVY010000001">
    <property type="protein sequence ID" value="MDQ0503238.1"/>
    <property type="molecule type" value="Genomic_DNA"/>
</dbReference>
<keyword evidence="6" id="KW-1185">Reference proteome</keyword>
<feature type="domain" description="AB hydrolase-1" evidence="4">
    <location>
        <begin position="168"/>
        <end position="341"/>
    </location>
</feature>
<dbReference type="InterPro" id="IPR029058">
    <property type="entry name" value="AB_hydrolase_fold"/>
</dbReference>
<feature type="region of interest" description="Disordered" evidence="2">
    <location>
        <begin position="32"/>
        <end position="57"/>
    </location>
</feature>